<reference evidence="1" key="1">
    <citation type="submission" date="2018-05" db="EMBL/GenBank/DDBJ databases">
        <authorList>
            <person name="Lanie J.A."/>
            <person name="Ng W.-L."/>
            <person name="Kazmierczak K.M."/>
            <person name="Andrzejewski T.M."/>
            <person name="Davidsen T.M."/>
            <person name="Wayne K.J."/>
            <person name="Tettelin H."/>
            <person name="Glass J.I."/>
            <person name="Rusch D."/>
            <person name="Podicherti R."/>
            <person name="Tsui H.-C.T."/>
            <person name="Winkler M.E."/>
        </authorList>
    </citation>
    <scope>NUCLEOTIDE SEQUENCE</scope>
</reference>
<proteinExistence type="predicted"/>
<dbReference type="AlphaFoldDB" id="A0A382JHW1"/>
<dbReference type="PANTHER" id="PTHR30189">
    <property type="entry name" value="LPS-ASSEMBLY PROTEIN"/>
    <property type="match status" value="1"/>
</dbReference>
<feature type="non-terminal residue" evidence="1">
    <location>
        <position position="1"/>
    </location>
</feature>
<dbReference type="EMBL" id="UINC01074491">
    <property type="protein sequence ID" value="SVC11730.1"/>
    <property type="molecule type" value="Genomic_DNA"/>
</dbReference>
<evidence type="ECO:0000313" key="1">
    <source>
        <dbReference type="EMBL" id="SVC11730.1"/>
    </source>
</evidence>
<name>A0A382JHW1_9ZZZZ</name>
<gene>
    <name evidence="1" type="ORF">METZ01_LOCUS264584</name>
</gene>
<evidence type="ECO:0008006" key="2">
    <source>
        <dbReference type="Google" id="ProtNLM"/>
    </source>
</evidence>
<dbReference type="GO" id="GO:1990351">
    <property type="term" value="C:transporter complex"/>
    <property type="evidence" value="ECO:0007669"/>
    <property type="project" value="TreeGrafter"/>
</dbReference>
<dbReference type="GO" id="GO:0009279">
    <property type="term" value="C:cell outer membrane"/>
    <property type="evidence" value="ECO:0007669"/>
    <property type="project" value="TreeGrafter"/>
</dbReference>
<dbReference type="PANTHER" id="PTHR30189:SF1">
    <property type="entry name" value="LPS-ASSEMBLY PROTEIN LPTD"/>
    <property type="match status" value="1"/>
</dbReference>
<sequence length="439" mass="50369">LSTKNETIVSKANFTTCKKRPNNKCPPWIIQAKEARHDKIKKTIYYKNAWLKIYDVPVLYFPTFFHPDPTVKRQSGFLTPQIGESQILGSSAYIPYFYVISDSKDLTFKPRIFSNNKYSIQTEYRQVTKKTNNIFDFSLTQGHKSSQNDQENSRSHFFSNSIVNLDFLSFDESNLEVQLQKTSNNTYLKLFNFESPLFGESGSSSVSTLNSFINLTANSDNLDFTTSVQVYEKLDSGNSDRYEFIYPNYSLNKNIETNNTLSGSLSFNSSGSQHLYNTNVKEAQIINDLLYQSQDKFLTNGIKNNYNILLKNSNSDGKNSTKFKNEVQSEMLSLFIFESSYPLLREGLNFNNYLTPKLSLRYSPNSMKNLKSEDRRIDVNNIFSLNRIGYSGTVESGQSLTIGGEYLKSRKINDNEENEYPTDLLKLSLATVFRDEVNE</sequence>
<dbReference type="InterPro" id="IPR050218">
    <property type="entry name" value="LptD"/>
</dbReference>
<organism evidence="1">
    <name type="scientific">marine metagenome</name>
    <dbReference type="NCBI Taxonomy" id="408172"/>
    <lineage>
        <taxon>unclassified sequences</taxon>
        <taxon>metagenomes</taxon>
        <taxon>ecological metagenomes</taxon>
    </lineage>
</organism>
<accession>A0A382JHW1</accession>
<feature type="non-terminal residue" evidence="1">
    <location>
        <position position="439"/>
    </location>
</feature>
<protein>
    <recommendedName>
        <fullName evidence="2">LptD C-terminal domain-containing protein</fullName>
    </recommendedName>
</protein>